<dbReference type="RefSeq" id="WP_355396199.1">
    <property type="nucleotide sequence ID" value="NZ_JBEGHN010000061.1"/>
</dbReference>
<dbReference type="Gene3D" id="3.30.530.20">
    <property type="match status" value="2"/>
</dbReference>
<organism evidence="1 2">
    <name type="scientific">Streptomyces ossamyceticus</name>
    <dbReference type="NCBI Taxonomy" id="249581"/>
    <lineage>
        <taxon>Bacteria</taxon>
        <taxon>Bacillati</taxon>
        <taxon>Actinomycetota</taxon>
        <taxon>Actinomycetes</taxon>
        <taxon>Kitasatosporales</taxon>
        <taxon>Streptomycetaceae</taxon>
        <taxon>Streptomyces</taxon>
    </lineage>
</organism>
<comment type="caution">
    <text evidence="1">The sequence shown here is derived from an EMBL/GenBank/DDBJ whole genome shotgun (WGS) entry which is preliminary data.</text>
</comment>
<name>A0ABV2UUZ8_9ACTN</name>
<accession>A0ABV2UUZ8</accession>
<dbReference type="CDD" id="cd08861">
    <property type="entry name" value="OtcD1_ARO-CYC_like"/>
    <property type="match status" value="1"/>
</dbReference>
<sequence length="333" mass="36817">MASPQAVCERHEVTVRATAGDVYRLLADLDAWPRIFPPFVHLERLGSVDGYERVGMWALSGAGEPAGVRVEHWVALRRTDEDALRVEFRPERVEPPLESLCRTWSVEAAGDDRCVVRLEHAYRLRDDDPRAAEAVRRTTEEIAHSELAAVQTAAEITCRFPELLMTVEDAVEIDGPPEEVYDLLFDAAGWPSVMAHVVRADVRGSGPGAHVLELETLERHGGRFTTRTARVGLPHHGIAYKQLLLPPLGSSHHVRWRIGAGPKGSTTVTSVQTVVIRESGIAAVLGEGTGLETAREFVRAELSSKVRLILDAVKERVEYKRQHDQGERSGKDA</sequence>
<proteinExistence type="predicted"/>
<evidence type="ECO:0000313" key="2">
    <source>
        <dbReference type="Proteomes" id="UP001550210"/>
    </source>
</evidence>
<dbReference type="InterPro" id="IPR019587">
    <property type="entry name" value="Polyketide_cyclase/dehydratase"/>
</dbReference>
<dbReference type="Pfam" id="PF10604">
    <property type="entry name" value="Polyketide_cyc2"/>
    <property type="match status" value="2"/>
</dbReference>
<dbReference type="InterPro" id="IPR023393">
    <property type="entry name" value="START-like_dom_sf"/>
</dbReference>
<reference evidence="1 2" key="1">
    <citation type="submission" date="2024-06" db="EMBL/GenBank/DDBJ databases">
        <title>The Natural Products Discovery Center: Release of the First 8490 Sequenced Strains for Exploring Actinobacteria Biosynthetic Diversity.</title>
        <authorList>
            <person name="Kalkreuter E."/>
            <person name="Kautsar S.A."/>
            <person name="Yang D."/>
            <person name="Bader C.D."/>
            <person name="Teijaro C.N."/>
            <person name="Fluegel L."/>
            <person name="Davis C.M."/>
            <person name="Simpson J.R."/>
            <person name="Lauterbach L."/>
            <person name="Steele A.D."/>
            <person name="Gui C."/>
            <person name="Meng S."/>
            <person name="Li G."/>
            <person name="Viehrig K."/>
            <person name="Ye F."/>
            <person name="Su P."/>
            <person name="Kiefer A.F."/>
            <person name="Nichols A."/>
            <person name="Cepeda A.J."/>
            <person name="Yan W."/>
            <person name="Fan B."/>
            <person name="Jiang Y."/>
            <person name="Adhikari A."/>
            <person name="Zheng C.-J."/>
            <person name="Schuster L."/>
            <person name="Cowan T.M."/>
            <person name="Smanski M.J."/>
            <person name="Chevrette M.G."/>
            <person name="De Carvalho L.P.S."/>
            <person name="Shen B."/>
        </authorList>
    </citation>
    <scope>NUCLEOTIDE SEQUENCE [LARGE SCALE GENOMIC DNA]</scope>
    <source>
        <strain evidence="1 2">NPDC006434</strain>
    </source>
</reference>
<dbReference type="SUPFAM" id="SSF55961">
    <property type="entry name" value="Bet v1-like"/>
    <property type="match status" value="2"/>
</dbReference>
<dbReference type="EMBL" id="JBEXPZ010000014">
    <property type="protein sequence ID" value="MET9845381.1"/>
    <property type="molecule type" value="Genomic_DNA"/>
</dbReference>
<protein>
    <submittedName>
        <fullName evidence="1">SRPBCC family protein</fullName>
    </submittedName>
</protein>
<keyword evidence="2" id="KW-1185">Reference proteome</keyword>
<evidence type="ECO:0000313" key="1">
    <source>
        <dbReference type="EMBL" id="MET9845381.1"/>
    </source>
</evidence>
<dbReference type="Proteomes" id="UP001550210">
    <property type="component" value="Unassembled WGS sequence"/>
</dbReference>
<gene>
    <name evidence="1" type="ORF">ABZZ21_12500</name>
</gene>